<proteinExistence type="predicted"/>
<evidence type="ECO:0000313" key="6">
    <source>
        <dbReference type="Proteomes" id="UP000008227"/>
    </source>
</evidence>
<name>I3LFZ9_PIG</name>
<dbReference type="PANTHER" id="PTHR45845">
    <property type="entry name" value="RHO GUANINE NUCLEOTIDE EXCHANGE FACTOR-RELATED"/>
    <property type="match status" value="1"/>
</dbReference>
<dbReference type="SUPFAM" id="SSF50729">
    <property type="entry name" value="PH domain-like"/>
    <property type="match status" value="1"/>
</dbReference>
<feature type="coiled-coil region" evidence="1">
    <location>
        <begin position="810"/>
        <end position="856"/>
    </location>
</feature>
<dbReference type="STRING" id="9823.ENSSSCP00000022992"/>
<feature type="compositionally biased region" description="Gly residues" evidence="2">
    <location>
        <begin position="345"/>
        <end position="356"/>
    </location>
</feature>
<feature type="compositionally biased region" description="Low complexity" evidence="2">
    <location>
        <begin position="954"/>
        <end position="964"/>
    </location>
</feature>
<dbReference type="InterPro" id="IPR000219">
    <property type="entry name" value="DH_dom"/>
</dbReference>
<evidence type="ECO:0000313" key="5">
    <source>
        <dbReference type="Ensembl" id="ENSSSCP00000022992.4"/>
    </source>
</evidence>
<evidence type="ECO:0000259" key="4">
    <source>
        <dbReference type="PROSITE" id="PS50010"/>
    </source>
</evidence>
<dbReference type="Bgee" id="ENSSSCG00000023857">
    <property type="expression patterns" value="Expressed in ovary and 40 other cell types or tissues"/>
</dbReference>
<dbReference type="GO" id="GO:0005085">
    <property type="term" value="F:guanyl-nucleotide exchange factor activity"/>
    <property type="evidence" value="ECO:0007669"/>
    <property type="project" value="InterPro"/>
</dbReference>
<feature type="compositionally biased region" description="Polar residues" evidence="2">
    <location>
        <begin position="1435"/>
        <end position="1450"/>
    </location>
</feature>
<dbReference type="AlphaFoldDB" id="I3LFZ9"/>
<dbReference type="PROSITE" id="PS50010">
    <property type="entry name" value="DH_2"/>
    <property type="match status" value="1"/>
</dbReference>
<dbReference type="GO" id="GO:0005886">
    <property type="term" value="C:plasma membrane"/>
    <property type="evidence" value="ECO:0007669"/>
    <property type="project" value="Ensembl"/>
</dbReference>
<evidence type="ECO:0000313" key="7">
    <source>
        <dbReference type="VGNC" id="VGNC:85501"/>
    </source>
</evidence>
<dbReference type="VGNC" id="VGNC:85501">
    <property type="gene designation" value="ARHGEF40"/>
</dbReference>
<feature type="domain" description="DH" evidence="4">
    <location>
        <begin position="1053"/>
        <end position="1221"/>
    </location>
</feature>
<dbReference type="GO" id="GO:0005829">
    <property type="term" value="C:cytosol"/>
    <property type="evidence" value="ECO:0007669"/>
    <property type="project" value="Ensembl"/>
</dbReference>
<dbReference type="Gene3D" id="1.20.900.10">
    <property type="entry name" value="Dbl homology (DH) domain"/>
    <property type="match status" value="1"/>
</dbReference>
<feature type="compositionally biased region" description="Low complexity" evidence="2">
    <location>
        <begin position="296"/>
        <end position="325"/>
    </location>
</feature>
<dbReference type="PANTHER" id="PTHR45845:SF5">
    <property type="entry name" value="RHO GUANINE NUCLEOTIDE EXCHANGE FACTOR 40"/>
    <property type="match status" value="1"/>
</dbReference>
<dbReference type="Pfam" id="PF00621">
    <property type="entry name" value="RhoGEF"/>
    <property type="match status" value="1"/>
</dbReference>
<reference evidence="5" key="2">
    <citation type="journal article" date="2020" name="Gigascience">
        <title>An improved pig reference genome sequence to enable pig genetics and genomics research.</title>
        <authorList>
            <person name="Warr A."/>
            <person name="Affara N."/>
            <person name="Aken B."/>
            <person name="Beiki H."/>
            <person name="Bickhart D.M."/>
            <person name="Billis K."/>
            <person name="Chow W."/>
            <person name="Eory L."/>
            <person name="Finlayson H.A."/>
            <person name="Flicek P."/>
            <person name="Giron C.G."/>
            <person name="Griffin D.K."/>
            <person name="Hall R."/>
            <person name="Hannum G."/>
            <person name="Hourlier T."/>
            <person name="Howe K."/>
            <person name="Hume D.A."/>
            <person name="Izuogu O."/>
            <person name="Kim K."/>
            <person name="Koren S."/>
            <person name="Liu H."/>
            <person name="Manchanda N."/>
            <person name="Martin F.J."/>
            <person name="Nonneman D.J."/>
            <person name="O'Connor R.E."/>
            <person name="Phillippy A.M."/>
            <person name="Rohrer G.A."/>
            <person name="Rosen B.D."/>
            <person name="Rund L.A."/>
            <person name="Sargent C.A."/>
            <person name="Schook L.B."/>
            <person name="Schroeder S.G."/>
            <person name="Schwartz A.S."/>
            <person name="Skinner B.M."/>
            <person name="Talbot R."/>
            <person name="Tseng E."/>
            <person name="Tuggle C.K."/>
            <person name="Watson M."/>
            <person name="Smith T.P.L."/>
            <person name="Archibald A.L."/>
        </authorList>
    </citation>
    <scope>NUCLEOTIDE SEQUENCE [LARGE SCALE GENOMIC DNA]</scope>
    <source>
        <strain evidence="5">Duroc</strain>
    </source>
</reference>
<reference evidence="5" key="4">
    <citation type="submission" date="2025-09" db="UniProtKB">
        <authorList>
            <consortium name="Ensembl"/>
        </authorList>
    </citation>
    <scope>IDENTIFICATION</scope>
</reference>
<dbReference type="CDD" id="cd13242">
    <property type="entry name" value="PH_puratrophin-1"/>
    <property type="match status" value="1"/>
</dbReference>
<dbReference type="PROSITE" id="PS50003">
    <property type="entry name" value="PH_DOMAIN"/>
    <property type="match status" value="1"/>
</dbReference>
<keyword evidence="1" id="KW-0175">Coiled coil</keyword>
<dbReference type="GlyGen" id="I3LFZ9">
    <property type="glycosylation" value="1 site"/>
</dbReference>
<feature type="compositionally biased region" description="Basic and acidic residues" evidence="2">
    <location>
        <begin position="410"/>
        <end position="465"/>
    </location>
</feature>
<dbReference type="InParanoid" id="I3LFZ9"/>
<dbReference type="InterPro" id="IPR001849">
    <property type="entry name" value="PH_domain"/>
</dbReference>
<dbReference type="InterPro" id="IPR035899">
    <property type="entry name" value="DBL_dom_sf"/>
</dbReference>
<feature type="compositionally biased region" description="Pro residues" evidence="2">
    <location>
        <begin position="191"/>
        <end position="209"/>
    </location>
</feature>
<dbReference type="InterPro" id="IPR052231">
    <property type="entry name" value="Rho_GEF_signaling-related"/>
</dbReference>
<dbReference type="HOGENOM" id="CLU_001356_2_1_1"/>
<dbReference type="GeneTree" id="ENSGT00940000161599"/>
<sequence length="1487" mass="161217">MLGTLAALYPPFEATAPTLLGQVFQVVERTFREDALRYTLDFLVPAKHLLAKVQQEACAQYSGFLFFHEGWPLCLHEQVVVQLAALPWQLLRPGDFYLQVVPSAAQAPRLALKCLAPGGGRVQELPVPNEACAYLFTPEWLQGINKDRPTGRLSTCLLSAPSGIQRLPWAELICPRFVHKGGLMVGHRPSTLPPELPPGPPGLPSPPLPEEALGTRSPGDGHNAPAEGPEGEYVELLEVTLPSRGSPMDAEGSSGLSRTRTVPTRKGAGGKGRHRRHRAWMHQKGLVSRDQDGARPPGEGSSTGASPGSPPGAEALPEAAALELSEPPEETLGEASESCPLKPGEVGGGAGQGAEGPPGTPRRTGKGNRRKKRAAGRGALNRGGDSAPLSPGDKEETSHQEALVSLSPPNEHELPGCNPVKEEQEGSGKPESEPKEELKPAEEKEPRPLEDCGPVEERTREREQEGPSLVCVAGPTDPEGLPSDPPAPSLETVQEVKGDSIPEEAPPGSISDDPGVAWDLMASGFLILTGGVDQSGRALLTITPPCSPEEPPPSQEALSTALHYLHSLLRPDLQILGLSVLLDLRKAPPLPPALISVLSRLQGYSSLPQDSGDPPLIHRLLLLTHDNPPTELHGLQGAELLSESDLKRVARPEELQWDLGGHREPSPSHWVETHQEVARLCRLCQGVLGSIRQAIEELEGAMGCVGMGWLRGGRNGWGAILMRLRSTHSSKLEGPGPATLYQEVDEAIHQLVRLSNLHVQQQEQRQRLHQLQQVLQWLSGPGEEQLASFTVPGDSLSALQESELRFRAFSAEVQERLAQAREALTLEEETASQRVLDIFEQRLEQAESGLHRALRLQRFFQQAHEWVDEGSARLAGAGPGREAVLAALALRRAPEPSAGTFQEMRALALDLGSPAALREWGRCRARCQELERRIQQQLGEEASPRGHRRRRADSASSGGPSGAPTSWATGSPVPLLPGPLWEDYEEEGPELTPEAEGRPPRTVLIRGLEVTSTEVVDRTCSPREHVLLGRAGAPEGPWGVGTPRMERKRSISAQQRLVSELIACEQEYVGTLSEPVPPPGPELTPELRGTWAAALSARERLRSFHRTHFLRELQGCATHPLRIGACFLRHGDQFSLYAQYVKHRHKLENGLAALGPLTKGSVEGGPHLPRALQQPLEQLARYGRLLEELLREAGPEPSSERQALGAAVQLLREQETRGKDLLAVEAVRGCEIDLKEQGQLLHRDPFTVICGRKKCLRHVFLFEHLLLFSKLKGPEGGPETFVYKQAFKTADMGLTENIGDSGLCFELWFRRRRAREAYTLQAASPEIKLKWTSSIAQLLWRQAAHNKELRVQQMVSMGIGNKPFLDIKALGERTLSALLTGRAARTRASVAVSSFEHAGPSLPGLSPGACSLPARVEEEAWDLDVKQISLAPETLDSSGDVSPGPRNSPSLQPPHPGSSTPTLASGGILGLSRQSHARALSDPTTPL</sequence>
<accession>I3LFZ9</accession>
<dbReference type="PaxDb" id="9823-ENSSSCP00000022992"/>
<reference evidence="5" key="3">
    <citation type="submission" date="2025-08" db="UniProtKB">
        <authorList>
            <consortium name="Ensembl"/>
        </authorList>
    </citation>
    <scope>IDENTIFICATION</scope>
</reference>
<dbReference type="InterPro" id="IPR011993">
    <property type="entry name" value="PH-like_dom_sf"/>
</dbReference>
<dbReference type="SMART" id="SM00233">
    <property type="entry name" value="PH"/>
    <property type="match status" value="1"/>
</dbReference>
<evidence type="ECO:0000259" key="3">
    <source>
        <dbReference type="PROSITE" id="PS50003"/>
    </source>
</evidence>
<evidence type="ECO:0000256" key="2">
    <source>
        <dbReference type="SAM" id="MobiDB-lite"/>
    </source>
</evidence>
<dbReference type="Gene3D" id="2.30.29.30">
    <property type="entry name" value="Pleckstrin-homology domain (PH domain)/Phosphotyrosine-binding domain (PTB)"/>
    <property type="match status" value="1"/>
</dbReference>
<dbReference type="eggNOG" id="KOG0689">
    <property type="taxonomic scope" value="Eukaryota"/>
</dbReference>
<keyword evidence="6" id="KW-1185">Reference proteome</keyword>
<feature type="region of interest" description="Disordered" evidence="2">
    <location>
        <begin position="243"/>
        <end position="510"/>
    </location>
</feature>
<dbReference type="eggNOG" id="KOG4240">
    <property type="taxonomic scope" value="Eukaryota"/>
</dbReference>
<feature type="domain" description="PH" evidence="3">
    <location>
        <begin position="1233"/>
        <end position="1340"/>
    </location>
</feature>
<reference evidence="6" key="1">
    <citation type="submission" date="2009-11" db="EMBL/GenBank/DDBJ databases">
        <authorList>
            <consortium name="Porcine genome sequencing project"/>
        </authorList>
    </citation>
    <scope>NUCLEOTIDE SEQUENCE [LARGE SCALE GENOMIC DNA]</scope>
    <source>
        <strain evidence="6">Duroc</strain>
    </source>
</reference>
<organism evidence="5 6">
    <name type="scientific">Sus scrofa</name>
    <name type="common">Pig</name>
    <dbReference type="NCBI Taxonomy" id="9823"/>
    <lineage>
        <taxon>Eukaryota</taxon>
        <taxon>Metazoa</taxon>
        <taxon>Chordata</taxon>
        <taxon>Craniata</taxon>
        <taxon>Vertebrata</taxon>
        <taxon>Euteleostomi</taxon>
        <taxon>Mammalia</taxon>
        <taxon>Eutheria</taxon>
        <taxon>Laurasiatheria</taxon>
        <taxon>Artiodactyla</taxon>
        <taxon>Suina</taxon>
        <taxon>Suidae</taxon>
        <taxon>Sus</taxon>
    </lineage>
</organism>
<feature type="compositionally biased region" description="Basic residues" evidence="2">
    <location>
        <begin position="271"/>
        <end position="281"/>
    </location>
</feature>
<dbReference type="SUPFAM" id="SSF48065">
    <property type="entry name" value="DBL homology domain (DH-domain)"/>
    <property type="match status" value="1"/>
</dbReference>
<dbReference type="Pfam" id="PF22697">
    <property type="entry name" value="SOS1_NGEF_PH"/>
    <property type="match status" value="1"/>
</dbReference>
<evidence type="ECO:0000256" key="1">
    <source>
        <dbReference type="SAM" id="Coils"/>
    </source>
</evidence>
<gene>
    <name evidence="5 7" type="primary">ARHGEF40</name>
</gene>
<protein>
    <submittedName>
        <fullName evidence="5">Rho guanine nucleotide exchange factor 40</fullName>
    </submittedName>
</protein>
<feature type="region of interest" description="Disordered" evidence="2">
    <location>
        <begin position="936"/>
        <end position="1000"/>
    </location>
</feature>
<feature type="region of interest" description="Disordered" evidence="2">
    <location>
        <begin position="1434"/>
        <end position="1487"/>
    </location>
</feature>
<dbReference type="Ensembl" id="ENSSSCT00000022496.4">
    <property type="protein sequence ID" value="ENSSSCP00000022992.4"/>
    <property type="gene ID" value="ENSSSCG00000023857.4"/>
</dbReference>
<dbReference type="InterPro" id="IPR055251">
    <property type="entry name" value="SOS1_NGEF_PH"/>
</dbReference>
<feature type="region of interest" description="Disordered" evidence="2">
    <location>
        <begin position="188"/>
        <end position="229"/>
    </location>
</feature>
<dbReference type="Proteomes" id="UP000008227">
    <property type="component" value="Chromosome 7"/>
</dbReference>
<feature type="compositionally biased region" description="Basic residues" evidence="2">
    <location>
        <begin position="363"/>
        <end position="375"/>
    </location>
</feature>